<reference evidence="2 3" key="1">
    <citation type="submission" date="2018-10" db="EMBL/GenBank/DDBJ databases">
        <title>Genomic Encyclopedia of Archaeal and Bacterial Type Strains, Phase II (KMG-II): from individual species to whole genera.</title>
        <authorList>
            <person name="Goeker M."/>
        </authorList>
    </citation>
    <scope>NUCLEOTIDE SEQUENCE [LARGE SCALE GENOMIC DNA]</scope>
    <source>
        <strain evidence="2 3">DSM 14219</strain>
    </source>
</reference>
<evidence type="ECO:0000313" key="3">
    <source>
        <dbReference type="Proteomes" id="UP000272428"/>
    </source>
</evidence>
<keyword evidence="3" id="KW-1185">Reference proteome</keyword>
<feature type="region of interest" description="Disordered" evidence="1">
    <location>
        <begin position="58"/>
        <end position="101"/>
    </location>
</feature>
<dbReference type="EMBL" id="RBXB01000001">
    <property type="protein sequence ID" value="RKT01097.1"/>
    <property type="molecule type" value="Genomic_DNA"/>
</dbReference>
<name>A0A495SM24_9FLAO</name>
<feature type="region of interest" description="Disordered" evidence="1">
    <location>
        <begin position="180"/>
        <end position="210"/>
    </location>
</feature>
<accession>A0A495SM24</accession>
<sequence>MINPTVKKFFLKNGLSTKALQVLSDTVMGSLEENATEEDINEKCKLFEPLAKTFQSEADSRVQAALKKKEQEGNDNDDDGADEHEPEPASGKPSKKAKADPLLAAIENLTKTVQGIQTAQAVKSNNEKVIEGLKGLKMSEQEIESVMMGRSFEKEEEIEEFIAKQGELYSQITQSRTEAAAGEGYKPVTSVGNQTSAQKKSDIEEFNKAF</sequence>
<comment type="caution">
    <text evidence="2">The sequence shown here is derived from an EMBL/GenBank/DDBJ whole genome shotgun (WGS) entry which is preliminary data.</text>
</comment>
<evidence type="ECO:0000256" key="1">
    <source>
        <dbReference type="SAM" id="MobiDB-lite"/>
    </source>
</evidence>
<feature type="compositionally biased region" description="Acidic residues" evidence="1">
    <location>
        <begin position="73"/>
        <end position="85"/>
    </location>
</feature>
<dbReference type="RefSeq" id="WP_121460039.1">
    <property type="nucleotide sequence ID" value="NZ_RBXB01000001.1"/>
</dbReference>
<evidence type="ECO:0000313" key="2">
    <source>
        <dbReference type="EMBL" id="RKT01097.1"/>
    </source>
</evidence>
<dbReference type="OrthoDB" id="1255052at2"/>
<proteinExistence type="predicted"/>
<feature type="compositionally biased region" description="Basic and acidic residues" evidence="1">
    <location>
        <begin position="199"/>
        <end position="210"/>
    </location>
</feature>
<protein>
    <submittedName>
        <fullName evidence="2">Uncharacterized protein</fullName>
    </submittedName>
</protein>
<organism evidence="2 3">
    <name type="scientific">Chryseobacterium defluvii</name>
    <dbReference type="NCBI Taxonomy" id="160396"/>
    <lineage>
        <taxon>Bacteria</taxon>
        <taxon>Pseudomonadati</taxon>
        <taxon>Bacteroidota</taxon>
        <taxon>Flavobacteriia</taxon>
        <taxon>Flavobacteriales</taxon>
        <taxon>Weeksellaceae</taxon>
        <taxon>Chryseobacterium group</taxon>
        <taxon>Chryseobacterium</taxon>
    </lineage>
</organism>
<gene>
    <name evidence="2" type="ORF">BCF58_0311</name>
</gene>
<dbReference type="AlphaFoldDB" id="A0A495SM24"/>
<dbReference type="Proteomes" id="UP000272428">
    <property type="component" value="Unassembled WGS sequence"/>
</dbReference>